<feature type="domain" description="PucR C-terminal helix-turn-helix" evidence="3">
    <location>
        <begin position="475"/>
        <end position="533"/>
    </location>
</feature>
<dbReference type="InterPro" id="IPR042070">
    <property type="entry name" value="PucR_C-HTH_sf"/>
</dbReference>
<dbReference type="InterPro" id="IPR051448">
    <property type="entry name" value="CdaR-like_regulators"/>
</dbReference>
<evidence type="ECO:0000259" key="4">
    <source>
        <dbReference type="Pfam" id="PF17853"/>
    </source>
</evidence>
<evidence type="ECO:0000313" key="6">
    <source>
        <dbReference type="Proteomes" id="UP001233673"/>
    </source>
</evidence>
<dbReference type="PANTHER" id="PTHR33744:SF1">
    <property type="entry name" value="DNA-BINDING TRANSCRIPTIONAL ACTIVATOR ADER"/>
    <property type="match status" value="1"/>
</dbReference>
<dbReference type="Gene3D" id="1.10.10.2840">
    <property type="entry name" value="PucR C-terminal helix-turn-helix domain"/>
    <property type="match status" value="1"/>
</dbReference>
<sequence>MLPTVAEVLDLPSVAAGRPLTTASPAALARPVRWVHVSEVPDIGSLLSGGELLLTTGIALPDDPAVLARYVDELADVGASALVVELGRRYTALPAALLRAARRRDLPLVALQRPVRFVDVTQAVHSHIVEAQFAQLQRSDTVHAAFTALTVAGASPADVLARVAELAGCPVVLENRAHQVILDEPAGVPRTVLLDGWETRSRRAAWTGTTGTGPEGWLVTPVMARGETWGRLVAVTDGTDMAYRTVVLERGATALAVGRLLERDRETLERHAHRSLLSDIVEQRWAFPAEIASRVTAAGLPVAGRSLVAAVVHWPDAPARGTVAGESPAARALERDRAEGVGLAARLCRLPALVGSVGHGEVGILAALDGVTGANLEQTLHRLADALRAQPLAGARPLIGVGSVVPGLAEARRSFQEASQAAQAAVGDPRGLPFYRLVDVRLRGLLHLLREDPRLQAFVERELAPLLTAHDADALLAALQALLARGGNKTAAAAAAHLSRPAFYARLARAERLLGLDLDAPESRLSLHVALLARSAQQPV</sequence>
<dbReference type="PANTHER" id="PTHR33744">
    <property type="entry name" value="CARBOHYDRATE DIACID REGULATOR"/>
    <property type="match status" value="1"/>
</dbReference>
<dbReference type="InterPro" id="IPR041522">
    <property type="entry name" value="CdaR_GGDEF"/>
</dbReference>
<reference evidence="6" key="1">
    <citation type="submission" date="2023-05" db="EMBL/GenBank/DDBJ databases">
        <title>Draft genome of Pseudofrankia sp. BMG5.37.</title>
        <authorList>
            <person name="Gtari M."/>
            <person name="Ghodhbane F."/>
            <person name="Sbissi I."/>
        </authorList>
    </citation>
    <scope>NUCLEOTIDE SEQUENCE [LARGE SCALE GENOMIC DNA]</scope>
    <source>
        <strain evidence="6">BMG 814</strain>
    </source>
</reference>
<dbReference type="EMBL" id="JASNFN010000010">
    <property type="protein sequence ID" value="MDP5182964.1"/>
    <property type="molecule type" value="Genomic_DNA"/>
</dbReference>
<dbReference type="InterPro" id="IPR025736">
    <property type="entry name" value="PucR_C-HTH_dom"/>
</dbReference>
<dbReference type="InterPro" id="IPR012914">
    <property type="entry name" value="PucR_dom"/>
</dbReference>
<dbReference type="Pfam" id="PF07905">
    <property type="entry name" value="PucR"/>
    <property type="match status" value="1"/>
</dbReference>
<name>A0ABT9ICR2_9ACTN</name>
<comment type="caution">
    <text evidence="5">The sequence shown here is derived from an EMBL/GenBank/DDBJ whole genome shotgun (WGS) entry which is preliminary data.</text>
</comment>
<dbReference type="Proteomes" id="UP001233673">
    <property type="component" value="Unassembled WGS sequence"/>
</dbReference>
<accession>A0ABT9ICR2</accession>
<evidence type="ECO:0000259" key="2">
    <source>
        <dbReference type="Pfam" id="PF07905"/>
    </source>
</evidence>
<organism evidence="5 6">
    <name type="scientific">Blastococcus carthaginiensis</name>
    <dbReference type="NCBI Taxonomy" id="3050034"/>
    <lineage>
        <taxon>Bacteria</taxon>
        <taxon>Bacillati</taxon>
        <taxon>Actinomycetota</taxon>
        <taxon>Actinomycetes</taxon>
        <taxon>Geodermatophilales</taxon>
        <taxon>Geodermatophilaceae</taxon>
        <taxon>Blastococcus</taxon>
    </lineage>
</organism>
<evidence type="ECO:0000313" key="5">
    <source>
        <dbReference type="EMBL" id="MDP5182964.1"/>
    </source>
</evidence>
<keyword evidence="6" id="KW-1185">Reference proteome</keyword>
<comment type="similarity">
    <text evidence="1">Belongs to the CdaR family.</text>
</comment>
<feature type="domain" description="CdaR GGDEF-like" evidence="4">
    <location>
        <begin position="289"/>
        <end position="423"/>
    </location>
</feature>
<feature type="domain" description="Purine catabolism PurC-like" evidence="2">
    <location>
        <begin position="7"/>
        <end position="128"/>
    </location>
</feature>
<gene>
    <name evidence="5" type="ORF">QOZ88_09965</name>
</gene>
<evidence type="ECO:0000259" key="3">
    <source>
        <dbReference type="Pfam" id="PF13556"/>
    </source>
</evidence>
<dbReference type="RefSeq" id="WP_305999624.1">
    <property type="nucleotide sequence ID" value="NZ_JASNFN010000010.1"/>
</dbReference>
<proteinExistence type="inferred from homology"/>
<dbReference type="Pfam" id="PF13556">
    <property type="entry name" value="HTH_30"/>
    <property type="match status" value="1"/>
</dbReference>
<dbReference type="Pfam" id="PF17853">
    <property type="entry name" value="GGDEF_2"/>
    <property type="match status" value="1"/>
</dbReference>
<evidence type="ECO:0000256" key="1">
    <source>
        <dbReference type="ARBA" id="ARBA00006754"/>
    </source>
</evidence>
<protein>
    <submittedName>
        <fullName evidence="5">PucR family transcriptional regulator</fullName>
    </submittedName>
</protein>